<dbReference type="NCBIfam" id="TIGR02537">
    <property type="entry name" value="arch_flag_Nterm"/>
    <property type="match status" value="1"/>
</dbReference>
<dbReference type="RefSeq" id="WP_015763815.1">
    <property type="nucleotide sequence ID" value="NZ_CP039375.1"/>
</dbReference>
<reference evidence="4 5" key="1">
    <citation type="submission" date="2019-04" db="EMBL/GenBank/DDBJ databases">
        <title>Complete genome sequence of Arthrobacter sp. ZXY-2 associated with effective atrazine degradation and salt adaptation.</title>
        <authorList>
            <person name="Zhao X."/>
        </authorList>
    </citation>
    <scope>NUCLEOTIDE SEQUENCE [LARGE SCALE GENOMIC DNA]</scope>
    <source>
        <strain evidence="5">ZP60</strain>
    </source>
</reference>
<dbReference type="PANTHER" id="PTHR38138">
    <property type="entry name" value="VNG6441H"/>
    <property type="match status" value="1"/>
</dbReference>
<dbReference type="InterPro" id="IPR013373">
    <property type="entry name" value="Flagellin/pilin_N_arc"/>
</dbReference>
<protein>
    <submittedName>
        <fullName evidence="4">Type IV pilin</fullName>
    </submittedName>
</protein>
<evidence type="ECO:0000256" key="1">
    <source>
        <dbReference type="SAM" id="MobiDB-lite"/>
    </source>
</evidence>
<evidence type="ECO:0000259" key="3">
    <source>
        <dbReference type="Pfam" id="PF07790"/>
    </source>
</evidence>
<proteinExistence type="predicted"/>
<feature type="region of interest" description="Disordered" evidence="1">
    <location>
        <begin position="87"/>
        <end position="106"/>
    </location>
</feature>
<dbReference type="InterPro" id="IPR012859">
    <property type="entry name" value="Pilin_N_archaeal"/>
</dbReference>
<accession>A0A4D6K8B5</accession>
<feature type="domain" description="Archaeal Type IV pilin N-terminal" evidence="3">
    <location>
        <begin position="11"/>
        <end position="83"/>
    </location>
</feature>
<name>A0A4D6K8B5_9EURY</name>
<dbReference type="AlphaFoldDB" id="A0A4D6K8B5"/>
<reference evidence="4 5" key="2">
    <citation type="submission" date="2019-04" db="EMBL/GenBank/DDBJ databases">
        <authorList>
            <person name="Yang S."/>
            <person name="Wei W."/>
        </authorList>
    </citation>
    <scope>NUCLEOTIDE SEQUENCE [LARGE SCALE GENOMIC DNA]</scope>
    <source>
        <strain evidence="5">ZP60</strain>
    </source>
</reference>
<dbReference type="Proteomes" id="UP000297053">
    <property type="component" value="Chromosome"/>
</dbReference>
<keyword evidence="2" id="KW-0472">Membrane</keyword>
<dbReference type="EMBL" id="CP039375">
    <property type="protein sequence ID" value="QCD64397.1"/>
    <property type="molecule type" value="Genomic_DNA"/>
</dbReference>
<sequence length="152" mass="15644">MDLKRLFDDDDAVSPVIGVILMVAITVILAAVIASFVLGLGDQTSQAPQASFGFEYDSDKGEVTVTHQGGDQIEAQNIVFRGDVDSASSSTAVESEGDSWNDGADAGSTSLIKAGMSTIVGVNGDAYEISLVYEEPGSDTSTTLTTDSGPTA</sequence>
<dbReference type="KEGG" id="halz:E5139_01615"/>
<keyword evidence="2" id="KW-1133">Transmembrane helix</keyword>
<evidence type="ECO:0000313" key="5">
    <source>
        <dbReference type="Proteomes" id="UP000297053"/>
    </source>
</evidence>
<organism evidence="4 5">
    <name type="scientific">Halomicrobium mukohataei</name>
    <dbReference type="NCBI Taxonomy" id="57705"/>
    <lineage>
        <taxon>Archaea</taxon>
        <taxon>Methanobacteriati</taxon>
        <taxon>Methanobacteriota</taxon>
        <taxon>Stenosarchaea group</taxon>
        <taxon>Halobacteria</taxon>
        <taxon>Halobacteriales</taxon>
        <taxon>Haloarculaceae</taxon>
        <taxon>Halomicrobium</taxon>
    </lineage>
</organism>
<gene>
    <name evidence="4" type="ORF">E5139_01615</name>
</gene>
<evidence type="ECO:0000313" key="4">
    <source>
        <dbReference type="EMBL" id="QCD64397.1"/>
    </source>
</evidence>
<feature type="transmembrane region" description="Helical" evidence="2">
    <location>
        <begin position="12"/>
        <end position="38"/>
    </location>
</feature>
<dbReference type="GeneID" id="42177594"/>
<dbReference type="OMA" id="NGDAYEI"/>
<dbReference type="Pfam" id="PF07790">
    <property type="entry name" value="Pilin_N"/>
    <property type="match status" value="1"/>
</dbReference>
<keyword evidence="2" id="KW-0812">Transmembrane</keyword>
<dbReference type="PANTHER" id="PTHR38138:SF1">
    <property type="entry name" value="ARCHAEAL TYPE IV PILIN N-TERMINAL DOMAIN-CONTAINING PROTEIN"/>
    <property type="match status" value="1"/>
</dbReference>
<evidence type="ECO:0000256" key="2">
    <source>
        <dbReference type="SAM" id="Phobius"/>
    </source>
</evidence>